<gene>
    <name evidence="3" type="ORF">KFL_001280110</name>
</gene>
<dbReference type="InterPro" id="IPR006624">
    <property type="entry name" value="Beta-propeller_rpt_TECPR"/>
</dbReference>
<dbReference type="PANTHER" id="PTHR23250">
    <property type="entry name" value="DYSFERLIN-RELATED"/>
    <property type="match status" value="1"/>
</dbReference>
<accession>A0A1Y1I142</accession>
<evidence type="ECO:0000313" key="4">
    <source>
        <dbReference type="Proteomes" id="UP000054558"/>
    </source>
</evidence>
<proteinExistence type="inferred from homology"/>
<sequence>MASSAALTTRAALSSQMLSESPSAFGAKSTPLQLASPIFGRKLAAPKAPAQQLKARSSVVTAAVEWKNVPGKLRTISIGDGGALIGTTVTNDIYHWTNNNWAVQSTGKLKQISTGAKGHWGVSPSDDVWHWDGTTWKNVAGKLKHVASGKEVWGVSADDQIWKRNNKPVTDTGLWDVVPGRLAQIDTNDFGDVWGVNATKQVFRRVDNEFVYVPGPGGQDIIKHVTTGVMGVWAVDTNDVIYRWVLSDSKDGAWHRDPKEGRLRNIDSGYDSVWGTSHEDSIWKYTITHP</sequence>
<dbReference type="EMBL" id="DF237077">
    <property type="protein sequence ID" value="GAQ82891.1"/>
    <property type="molecule type" value="Genomic_DNA"/>
</dbReference>
<evidence type="ECO:0000256" key="1">
    <source>
        <dbReference type="ARBA" id="ARBA00022734"/>
    </source>
</evidence>
<dbReference type="AlphaFoldDB" id="A0A1Y1I142"/>
<dbReference type="GO" id="GO:0030246">
    <property type="term" value="F:carbohydrate binding"/>
    <property type="evidence" value="ECO:0007669"/>
    <property type="project" value="UniProtKB-KW"/>
</dbReference>
<reference evidence="3 4" key="1">
    <citation type="journal article" date="2014" name="Nat. Commun.">
        <title>Klebsormidium flaccidum genome reveals primary factors for plant terrestrial adaptation.</title>
        <authorList>
            <person name="Hori K."/>
            <person name="Maruyama F."/>
            <person name="Fujisawa T."/>
            <person name="Togashi T."/>
            <person name="Yamamoto N."/>
            <person name="Seo M."/>
            <person name="Sato S."/>
            <person name="Yamada T."/>
            <person name="Mori H."/>
            <person name="Tajima N."/>
            <person name="Moriyama T."/>
            <person name="Ikeuchi M."/>
            <person name="Watanabe M."/>
            <person name="Wada H."/>
            <person name="Kobayashi K."/>
            <person name="Saito M."/>
            <person name="Masuda T."/>
            <person name="Sasaki-Sekimoto Y."/>
            <person name="Mashiguchi K."/>
            <person name="Awai K."/>
            <person name="Shimojima M."/>
            <person name="Masuda S."/>
            <person name="Iwai M."/>
            <person name="Nobusawa T."/>
            <person name="Narise T."/>
            <person name="Kondo S."/>
            <person name="Saito H."/>
            <person name="Sato R."/>
            <person name="Murakawa M."/>
            <person name="Ihara Y."/>
            <person name="Oshima-Yamada Y."/>
            <person name="Ohtaka K."/>
            <person name="Satoh M."/>
            <person name="Sonobe K."/>
            <person name="Ishii M."/>
            <person name="Ohtani R."/>
            <person name="Kanamori-Sato M."/>
            <person name="Honoki R."/>
            <person name="Miyazaki D."/>
            <person name="Mochizuki H."/>
            <person name="Umetsu J."/>
            <person name="Higashi K."/>
            <person name="Shibata D."/>
            <person name="Kamiya Y."/>
            <person name="Sato N."/>
            <person name="Nakamura Y."/>
            <person name="Tabata S."/>
            <person name="Ida S."/>
            <person name="Kurokawa K."/>
            <person name="Ohta H."/>
        </authorList>
    </citation>
    <scope>NUCLEOTIDE SEQUENCE [LARGE SCALE GENOMIC DNA]</scope>
    <source>
        <strain evidence="3 4">NIES-2285</strain>
    </source>
</reference>
<keyword evidence="1" id="KW-0430">Lectin</keyword>
<comment type="similarity">
    <text evidence="2">Belongs to the tectonin family.</text>
</comment>
<dbReference type="InterPro" id="IPR051513">
    <property type="entry name" value="Tectonin_beta-prop"/>
</dbReference>
<evidence type="ECO:0000313" key="3">
    <source>
        <dbReference type="EMBL" id="GAQ82891.1"/>
    </source>
</evidence>
<dbReference type="PANTHER" id="PTHR23250:SF3">
    <property type="entry name" value="FISH-EGG LECTIN-LIKE ISOFORM X1-RELATED"/>
    <property type="match status" value="1"/>
</dbReference>
<dbReference type="Pfam" id="PF19193">
    <property type="entry name" value="Tectonin"/>
    <property type="match status" value="1"/>
</dbReference>
<dbReference type="Proteomes" id="UP000054558">
    <property type="component" value="Unassembled WGS sequence"/>
</dbReference>
<organism evidence="3 4">
    <name type="scientific">Klebsormidium nitens</name>
    <name type="common">Green alga</name>
    <name type="synonym">Ulothrix nitens</name>
    <dbReference type="NCBI Taxonomy" id="105231"/>
    <lineage>
        <taxon>Eukaryota</taxon>
        <taxon>Viridiplantae</taxon>
        <taxon>Streptophyta</taxon>
        <taxon>Klebsormidiophyceae</taxon>
        <taxon>Klebsormidiales</taxon>
        <taxon>Klebsormidiaceae</taxon>
        <taxon>Klebsormidium</taxon>
    </lineage>
</organism>
<evidence type="ECO:0000256" key="2">
    <source>
        <dbReference type="ARBA" id="ARBA00038331"/>
    </source>
</evidence>
<dbReference type="OrthoDB" id="166585at2759"/>
<keyword evidence="4" id="KW-1185">Reference proteome</keyword>
<name>A0A1Y1I142_KLENI</name>
<dbReference type="OMA" id="RDEAYCI"/>
<protein>
    <submittedName>
        <fullName evidence="3">Uncharacterized protein</fullName>
    </submittedName>
</protein>
<dbReference type="SMART" id="SM00706">
    <property type="entry name" value="TECPR"/>
    <property type="match status" value="6"/>
</dbReference>